<name>A0A2V3ZV01_9BACT</name>
<dbReference type="PANTHER" id="PTHR13707">
    <property type="entry name" value="KETOACID-COENZYME A TRANSFERASE"/>
    <property type="match status" value="1"/>
</dbReference>
<comment type="caution">
    <text evidence="2">The sequence shown here is derived from an EMBL/GenBank/DDBJ whole genome shotgun (WGS) entry which is preliminary data.</text>
</comment>
<keyword evidence="1" id="KW-0808">Transferase</keyword>
<proteinExistence type="predicted"/>
<gene>
    <name evidence="2" type="ORF">DF185_19630</name>
</gene>
<protein>
    <submittedName>
        <fullName evidence="2">Branched-chain amino acid dehydrogenase</fullName>
    </submittedName>
</protein>
<keyword evidence="3" id="KW-1185">Reference proteome</keyword>
<evidence type="ECO:0000313" key="2">
    <source>
        <dbReference type="EMBL" id="PXX96853.1"/>
    </source>
</evidence>
<dbReference type="AlphaFoldDB" id="A0A2V3ZV01"/>
<dbReference type="InterPro" id="IPR037171">
    <property type="entry name" value="NagB/RpiA_transferase-like"/>
</dbReference>
<dbReference type="InterPro" id="IPR012792">
    <property type="entry name" value="3-oxoacid_CoA-transf_A"/>
</dbReference>
<dbReference type="Pfam" id="PF01144">
    <property type="entry name" value="CoA_trans"/>
    <property type="match status" value="1"/>
</dbReference>
<dbReference type="SMART" id="SM00882">
    <property type="entry name" value="CoA_trans"/>
    <property type="match status" value="1"/>
</dbReference>
<reference evidence="2 3" key="1">
    <citation type="submission" date="2018-05" db="EMBL/GenBank/DDBJ databases">
        <title>Marinifilum breve JC075T sp. nov., a marine bacterium isolated from Yongle Blue Hole in the South China Sea.</title>
        <authorList>
            <person name="Fu T."/>
        </authorList>
    </citation>
    <scope>NUCLEOTIDE SEQUENCE [LARGE SCALE GENOMIC DNA]</scope>
    <source>
        <strain evidence="2 3">JC075</strain>
    </source>
</reference>
<dbReference type="SUPFAM" id="SSF100950">
    <property type="entry name" value="NagB/RpiA/CoA transferase-like"/>
    <property type="match status" value="1"/>
</dbReference>
<organism evidence="2 3">
    <name type="scientific">Marinifilum breve</name>
    <dbReference type="NCBI Taxonomy" id="2184082"/>
    <lineage>
        <taxon>Bacteria</taxon>
        <taxon>Pseudomonadati</taxon>
        <taxon>Bacteroidota</taxon>
        <taxon>Bacteroidia</taxon>
        <taxon>Marinilabiliales</taxon>
        <taxon>Marinifilaceae</taxon>
    </lineage>
</organism>
<dbReference type="GO" id="GO:0008410">
    <property type="term" value="F:CoA-transferase activity"/>
    <property type="evidence" value="ECO:0007669"/>
    <property type="project" value="InterPro"/>
</dbReference>
<dbReference type="PANTHER" id="PTHR13707:SF60">
    <property type="entry name" value="ACETATE COA-TRANSFERASE SUBUNIT ALPHA"/>
    <property type="match status" value="1"/>
</dbReference>
<dbReference type="InterPro" id="IPR004165">
    <property type="entry name" value="CoA_trans_fam_I"/>
</dbReference>
<dbReference type="RefSeq" id="WP_110362840.1">
    <property type="nucleotide sequence ID" value="NZ_QFLI01000011.1"/>
</dbReference>
<dbReference type="EMBL" id="QFLI01000011">
    <property type="protein sequence ID" value="PXX96853.1"/>
    <property type="molecule type" value="Genomic_DNA"/>
</dbReference>
<accession>A0A2V3ZV01</accession>
<dbReference type="Proteomes" id="UP000248079">
    <property type="component" value="Unassembled WGS sequence"/>
</dbReference>
<evidence type="ECO:0000256" key="1">
    <source>
        <dbReference type="ARBA" id="ARBA00022679"/>
    </source>
</evidence>
<evidence type="ECO:0000313" key="3">
    <source>
        <dbReference type="Proteomes" id="UP000248079"/>
    </source>
</evidence>
<dbReference type="OrthoDB" id="9777193at2"/>
<dbReference type="Gene3D" id="3.40.1080.10">
    <property type="entry name" value="Glutaconate Coenzyme A-transferase"/>
    <property type="match status" value="1"/>
</dbReference>
<dbReference type="NCBIfam" id="TIGR02429">
    <property type="entry name" value="pcaI_scoA_fam"/>
    <property type="match status" value="1"/>
</dbReference>
<sequence>MNKIISINEAVSKVKDEMTLMIGGFMSVGTANNMVDQLVKAGVKNLTIICNDTAFADKGLGKLIANKQVKKVITSHIGTNPATIEQMNNGEIEVEFSPQGTLAERVRSGGAGLGGVLTPTGLGTIIAEGKEVVKVDGKEYLLEKPLRADIALIGASISDNQGNLIYKGTTQNFNPLMATAADLVIAEAEKMVEVGEISPEQVRTPSIFVDYIVNNN</sequence>